<dbReference type="GO" id="GO:0005737">
    <property type="term" value="C:cytoplasm"/>
    <property type="evidence" value="ECO:0007669"/>
    <property type="project" value="TreeGrafter"/>
</dbReference>
<dbReference type="PANTHER" id="PTHR30001">
    <property type="entry name" value="RIBONUCLEASE"/>
    <property type="match status" value="1"/>
</dbReference>
<proteinExistence type="predicted"/>
<evidence type="ECO:0000259" key="6">
    <source>
        <dbReference type="PROSITE" id="PS50126"/>
    </source>
</evidence>
<dbReference type="InterPro" id="IPR004659">
    <property type="entry name" value="RNase_E/G"/>
</dbReference>
<dbReference type="GO" id="GO:0004540">
    <property type="term" value="F:RNA nuclease activity"/>
    <property type="evidence" value="ECO:0007669"/>
    <property type="project" value="InterPro"/>
</dbReference>
<dbReference type="GO" id="GO:0016787">
    <property type="term" value="F:hydrolase activity"/>
    <property type="evidence" value="ECO:0007669"/>
    <property type="project" value="UniProtKB-KW"/>
</dbReference>
<keyword evidence="5" id="KW-0694">RNA-binding</keyword>
<dbReference type="GO" id="GO:0046872">
    <property type="term" value="F:metal ion binding"/>
    <property type="evidence" value="ECO:0007669"/>
    <property type="project" value="UniProtKB-KW"/>
</dbReference>
<comment type="caution">
    <text evidence="7">The sequence shown here is derived from an EMBL/GenBank/DDBJ whole genome shotgun (WGS) entry which is preliminary data.</text>
</comment>
<reference evidence="7" key="1">
    <citation type="submission" date="2021-01" db="EMBL/GenBank/DDBJ databases">
        <title>Genome public.</title>
        <authorList>
            <person name="Liu C."/>
            <person name="Sun Q."/>
        </authorList>
    </citation>
    <scope>NUCLEOTIDE SEQUENCE</scope>
    <source>
        <strain evidence="7">YIM B02565</strain>
    </source>
</reference>
<dbReference type="RefSeq" id="WP_202769489.1">
    <property type="nucleotide sequence ID" value="NZ_JAESWA010000029.1"/>
</dbReference>
<dbReference type="InterPro" id="IPR019307">
    <property type="entry name" value="RNA-bd_AU-1/RNase_E/G"/>
</dbReference>
<dbReference type="SUPFAM" id="SSF50249">
    <property type="entry name" value="Nucleic acid-binding proteins"/>
    <property type="match status" value="1"/>
</dbReference>
<comment type="cofactor">
    <cofactor evidence="1">
        <name>Mg(2+)</name>
        <dbReference type="ChEBI" id="CHEBI:18420"/>
    </cofactor>
</comment>
<evidence type="ECO:0000256" key="1">
    <source>
        <dbReference type="ARBA" id="ARBA00001946"/>
    </source>
</evidence>
<dbReference type="EMBL" id="JAESWA010000029">
    <property type="protein sequence ID" value="MBL4934028.1"/>
    <property type="molecule type" value="Genomic_DNA"/>
</dbReference>
<dbReference type="SMART" id="SM00316">
    <property type="entry name" value="S1"/>
    <property type="match status" value="1"/>
</dbReference>
<dbReference type="GO" id="GO:0003723">
    <property type="term" value="F:RNA binding"/>
    <property type="evidence" value="ECO:0007669"/>
    <property type="project" value="UniProtKB-KW"/>
</dbReference>
<dbReference type="GO" id="GO:0006364">
    <property type="term" value="P:rRNA processing"/>
    <property type="evidence" value="ECO:0007669"/>
    <property type="project" value="TreeGrafter"/>
</dbReference>
<evidence type="ECO:0000256" key="5">
    <source>
        <dbReference type="ARBA" id="ARBA00022884"/>
    </source>
</evidence>
<gene>
    <name evidence="7" type="ORF">JK634_19755</name>
</gene>
<keyword evidence="2" id="KW-0479">Metal-binding</keyword>
<evidence type="ECO:0000256" key="4">
    <source>
        <dbReference type="ARBA" id="ARBA00022842"/>
    </source>
</evidence>
<organism evidence="7 8">
    <name type="scientific">Clostridium paridis</name>
    <dbReference type="NCBI Taxonomy" id="2803863"/>
    <lineage>
        <taxon>Bacteria</taxon>
        <taxon>Bacillati</taxon>
        <taxon>Bacillota</taxon>
        <taxon>Clostridia</taxon>
        <taxon>Eubacteriales</taxon>
        <taxon>Clostridiaceae</taxon>
        <taxon>Clostridium</taxon>
    </lineage>
</organism>
<evidence type="ECO:0000256" key="3">
    <source>
        <dbReference type="ARBA" id="ARBA00022801"/>
    </source>
</evidence>
<dbReference type="InterPro" id="IPR003029">
    <property type="entry name" value="S1_domain"/>
</dbReference>
<dbReference type="AlphaFoldDB" id="A0A937FIW7"/>
<evidence type="ECO:0000313" key="7">
    <source>
        <dbReference type="EMBL" id="MBL4934028.1"/>
    </source>
</evidence>
<dbReference type="Gene3D" id="2.40.50.140">
    <property type="entry name" value="Nucleic acid-binding proteins"/>
    <property type="match status" value="1"/>
</dbReference>
<evidence type="ECO:0000256" key="2">
    <source>
        <dbReference type="ARBA" id="ARBA00022723"/>
    </source>
</evidence>
<dbReference type="PROSITE" id="PS50126">
    <property type="entry name" value="S1"/>
    <property type="match status" value="1"/>
</dbReference>
<keyword evidence="3" id="KW-0378">Hydrolase</keyword>
<name>A0A937FIW7_9CLOT</name>
<sequence>MREIFIERREKILRIAIKENGKLVDCLIEEETSEALPGEIYLGTVKNIVPGIKSAFIDIGLSVNGFMSLDSNSNIKQGQEVIVEVLKEAIGDKGPKVTCDFSIPGKYAVISSKGKGVTVSRRILDEAKRTSLMNEISPKPEGLITLRTNAAFGKIDDIKNEIEVLHERYLSILQKGKFLNKPQRIYGENLLLNKILRDNINNETKNIYVNTKEDYEVASDYINIGEEVNVHLYDEERSLFDYYHIEKEILSLRHKKVQLNSGGWIVIDKTEAMYVIDVNSGKHTKGKQTEKVAEETNKEAALEIARQIRLRNLGGIILIDFIDMKSEEDKLQVLNILSKGLEKDKKRTTIYPFTELNLVQISRTRSGKSIFEYIEEDCELCKGKGNRLSLEYILMLIRDEILRYQSENSIKDFYVEINAQYETYIREDIFAFLSSIEALEKKIYLHFVQEVEYFKLEPLLFKKQIESVENYLVN</sequence>
<dbReference type="CDD" id="cd04453">
    <property type="entry name" value="S1_RNase_E"/>
    <property type="match status" value="1"/>
</dbReference>
<dbReference type="InterPro" id="IPR012340">
    <property type="entry name" value="NA-bd_OB-fold"/>
</dbReference>
<keyword evidence="4" id="KW-0460">Magnesium</keyword>
<feature type="domain" description="S1 motif" evidence="6">
    <location>
        <begin position="38"/>
        <end position="87"/>
    </location>
</feature>
<dbReference type="Proteomes" id="UP000623681">
    <property type="component" value="Unassembled WGS sequence"/>
</dbReference>
<keyword evidence="8" id="KW-1185">Reference proteome</keyword>
<protein>
    <submittedName>
        <fullName evidence="7">Ribonuclease E/G</fullName>
    </submittedName>
</protein>
<evidence type="ECO:0000313" key="8">
    <source>
        <dbReference type="Proteomes" id="UP000623681"/>
    </source>
</evidence>
<dbReference type="PANTHER" id="PTHR30001:SF0">
    <property type="entry name" value="RIBONUCLEASE G"/>
    <property type="match status" value="1"/>
</dbReference>
<accession>A0A937FIW7</accession>
<dbReference type="Pfam" id="PF10150">
    <property type="entry name" value="RNase_E_G"/>
    <property type="match status" value="1"/>
</dbReference>